<dbReference type="EMBL" id="CP022752">
    <property type="protein sequence ID" value="ASU76999.1"/>
    <property type="molecule type" value="Genomic_DNA"/>
</dbReference>
<sequence>MPKSKVRKKTSSPPPVDRRTPVKAKSAGPSHPIYVGVMLGMMLLGLLWLVVNYLAGPKIPFMADLGPWNFAVGFGFMIIGLLMTMKWR</sequence>
<dbReference type="HAMAP" id="MF_00631">
    <property type="entry name" value="CrgA"/>
    <property type="match status" value="1"/>
</dbReference>
<organism evidence="9 12">
    <name type="scientific">Actinopolyspora erythraea</name>
    <dbReference type="NCBI Taxonomy" id="414996"/>
    <lineage>
        <taxon>Bacteria</taxon>
        <taxon>Bacillati</taxon>
        <taxon>Actinomycetota</taxon>
        <taxon>Actinomycetes</taxon>
        <taxon>Actinopolysporales</taxon>
        <taxon>Actinopolysporaceae</taxon>
        <taxon>Actinopolyspora</taxon>
    </lineage>
</organism>
<gene>
    <name evidence="7" type="primary">crgA</name>
    <name evidence="9" type="ORF">CDG81_00115</name>
    <name evidence="10" type="ORF">IL38_01555</name>
</gene>
<dbReference type="EMBL" id="JPMV01000006">
    <property type="protein sequence ID" value="KGI83003.1"/>
    <property type="molecule type" value="Genomic_DNA"/>
</dbReference>
<dbReference type="KEGG" id="aey:CDG81_00115"/>
<evidence type="ECO:0000313" key="11">
    <source>
        <dbReference type="Proteomes" id="UP000029737"/>
    </source>
</evidence>
<feature type="transmembrane region" description="Helical" evidence="7">
    <location>
        <begin position="67"/>
        <end position="85"/>
    </location>
</feature>
<comment type="similarity">
    <text evidence="7">Belongs to the CrgA family.</text>
</comment>
<dbReference type="Pfam" id="PF06781">
    <property type="entry name" value="CrgA"/>
    <property type="match status" value="1"/>
</dbReference>
<keyword evidence="4 7" id="KW-1133">Transmembrane helix</keyword>
<evidence type="ECO:0000313" key="12">
    <source>
        <dbReference type="Proteomes" id="UP000215043"/>
    </source>
</evidence>
<dbReference type="InterPro" id="IPR009619">
    <property type="entry name" value="CrgA"/>
</dbReference>
<dbReference type="RefSeq" id="WP_043571091.1">
    <property type="nucleotide sequence ID" value="NZ_CP022752.1"/>
</dbReference>
<comment type="function">
    <text evidence="7">Involved in cell division.</text>
</comment>
<evidence type="ECO:0000256" key="8">
    <source>
        <dbReference type="SAM" id="MobiDB-lite"/>
    </source>
</evidence>
<evidence type="ECO:0000313" key="10">
    <source>
        <dbReference type="EMBL" id="KGI83003.1"/>
    </source>
</evidence>
<proteinExistence type="inferred from homology"/>
<name>A0A099DA33_9ACTN</name>
<evidence type="ECO:0000256" key="2">
    <source>
        <dbReference type="ARBA" id="ARBA00022618"/>
    </source>
</evidence>
<keyword evidence="3 7" id="KW-0812">Transmembrane</keyword>
<evidence type="ECO:0000256" key="7">
    <source>
        <dbReference type="HAMAP-Rule" id="MF_00631"/>
    </source>
</evidence>
<protein>
    <recommendedName>
        <fullName evidence="7">Cell division protein CrgA</fullName>
    </recommendedName>
</protein>
<feature type="compositionally biased region" description="Basic residues" evidence="8">
    <location>
        <begin position="1"/>
        <end position="10"/>
    </location>
</feature>
<evidence type="ECO:0000313" key="9">
    <source>
        <dbReference type="EMBL" id="ASU76999.1"/>
    </source>
</evidence>
<dbReference type="Proteomes" id="UP000215043">
    <property type="component" value="Chromosome"/>
</dbReference>
<dbReference type="GO" id="GO:0005886">
    <property type="term" value="C:plasma membrane"/>
    <property type="evidence" value="ECO:0007669"/>
    <property type="project" value="UniProtKB-SubCell"/>
</dbReference>
<reference evidence="9 12" key="2">
    <citation type="submission" date="2017-08" db="EMBL/GenBank/DDBJ databases">
        <title>The complete genome sequence of moderately halophilic actinomycete Actinopolyspora erythraea YIM 90600, the producer of novel erythromycin, novel actinopolysporins A-C and tubercidin.</title>
        <authorList>
            <person name="Yin M."/>
            <person name="Tang S."/>
        </authorList>
    </citation>
    <scope>NUCLEOTIDE SEQUENCE [LARGE SCALE GENOMIC DNA]</scope>
    <source>
        <strain evidence="9 12">YIM 90600</strain>
    </source>
</reference>
<evidence type="ECO:0000256" key="4">
    <source>
        <dbReference type="ARBA" id="ARBA00022989"/>
    </source>
</evidence>
<evidence type="ECO:0000256" key="6">
    <source>
        <dbReference type="ARBA" id="ARBA00023306"/>
    </source>
</evidence>
<keyword evidence="2 7" id="KW-0132">Cell division</keyword>
<dbReference type="GO" id="GO:0051301">
    <property type="term" value="P:cell division"/>
    <property type="evidence" value="ECO:0007669"/>
    <property type="project" value="UniProtKB-UniRule"/>
</dbReference>
<keyword evidence="11" id="KW-1185">Reference proteome</keyword>
<feature type="transmembrane region" description="Helical" evidence="7">
    <location>
        <begin position="33"/>
        <end position="55"/>
    </location>
</feature>
<dbReference type="Proteomes" id="UP000029737">
    <property type="component" value="Unassembled WGS sequence"/>
</dbReference>
<dbReference type="AlphaFoldDB" id="A0A099DA33"/>
<comment type="subcellular location">
    <subcellularLocation>
        <location evidence="7">Cell membrane</location>
        <topology evidence="7">Multi-pass membrane protein</topology>
    </subcellularLocation>
</comment>
<keyword evidence="1 7" id="KW-1003">Cell membrane</keyword>
<dbReference type="eggNOG" id="ENOG5032ZHR">
    <property type="taxonomic scope" value="Bacteria"/>
</dbReference>
<evidence type="ECO:0000256" key="5">
    <source>
        <dbReference type="ARBA" id="ARBA00023136"/>
    </source>
</evidence>
<dbReference type="OrthoDB" id="5189646at2"/>
<evidence type="ECO:0000256" key="3">
    <source>
        <dbReference type="ARBA" id="ARBA00022692"/>
    </source>
</evidence>
<evidence type="ECO:0000256" key="1">
    <source>
        <dbReference type="ARBA" id="ARBA00022475"/>
    </source>
</evidence>
<dbReference type="NCBIfam" id="NF001194">
    <property type="entry name" value="PRK00159.1"/>
    <property type="match status" value="1"/>
</dbReference>
<dbReference type="HOGENOM" id="CLU_149126_2_0_11"/>
<feature type="region of interest" description="Disordered" evidence="8">
    <location>
        <begin position="1"/>
        <end position="29"/>
    </location>
</feature>
<accession>A0A099DA33</accession>
<keyword evidence="6 7" id="KW-0131">Cell cycle</keyword>
<keyword evidence="5 7" id="KW-0472">Membrane</keyword>
<reference evidence="10 11" key="1">
    <citation type="journal article" date="2014" name="PLoS ONE">
        <title>Identification and Characterization of a New Erythromycin Biosynthetic Gene Cluster in Actinopolyspora erythraea YIM90600, a Novel Erythronolide-Producing Halophilic Actinomycete Isolated from Salt Field.</title>
        <authorList>
            <person name="Chen D."/>
            <person name="Feng J."/>
            <person name="Huang L."/>
            <person name="Zhang Q."/>
            <person name="Wu J."/>
            <person name="Zhu X."/>
            <person name="Duan Y."/>
            <person name="Xu Z."/>
        </authorList>
    </citation>
    <scope>NUCLEOTIDE SEQUENCE [LARGE SCALE GENOMIC DNA]</scope>
    <source>
        <strain evidence="10 11">YIM90600</strain>
    </source>
</reference>